<evidence type="ECO:0000313" key="2">
    <source>
        <dbReference type="EMBL" id="CAI9176968.1"/>
    </source>
</evidence>
<evidence type="ECO:0000256" key="1">
    <source>
        <dbReference type="SAM" id="SignalP"/>
    </source>
</evidence>
<feature type="signal peptide" evidence="1">
    <location>
        <begin position="1"/>
        <end position="19"/>
    </location>
</feature>
<dbReference type="Proteomes" id="UP001176941">
    <property type="component" value="Chromosome 6"/>
</dbReference>
<evidence type="ECO:0008006" key="4">
    <source>
        <dbReference type="Google" id="ProtNLM"/>
    </source>
</evidence>
<keyword evidence="3" id="KW-1185">Reference proteome</keyword>
<dbReference type="EMBL" id="OX459942">
    <property type="protein sequence ID" value="CAI9176968.1"/>
    <property type="molecule type" value="Genomic_DNA"/>
</dbReference>
<feature type="chain" id="PRO_5045706545" description="Secreted protein" evidence="1">
    <location>
        <begin position="20"/>
        <end position="71"/>
    </location>
</feature>
<reference evidence="2" key="1">
    <citation type="submission" date="2023-04" db="EMBL/GenBank/DDBJ databases">
        <authorList>
            <consortium name="ELIXIR-Norway"/>
        </authorList>
    </citation>
    <scope>NUCLEOTIDE SEQUENCE [LARGE SCALE GENOMIC DNA]</scope>
</reference>
<proteinExistence type="predicted"/>
<sequence length="71" mass="7797">MCLLVLGVSLALRVLRAVAFYPAIQMRVPSVKGLHLILELGVDLAEALRMTPGISRRGAERMRAQHCDLEA</sequence>
<keyword evidence="1" id="KW-0732">Signal</keyword>
<protein>
    <recommendedName>
        <fullName evidence="4">Secreted protein</fullName>
    </recommendedName>
</protein>
<evidence type="ECO:0000313" key="3">
    <source>
        <dbReference type="Proteomes" id="UP001176941"/>
    </source>
</evidence>
<organism evidence="2 3">
    <name type="scientific">Rangifer tarandus platyrhynchus</name>
    <name type="common">Svalbard reindeer</name>
    <dbReference type="NCBI Taxonomy" id="3082113"/>
    <lineage>
        <taxon>Eukaryota</taxon>
        <taxon>Metazoa</taxon>
        <taxon>Chordata</taxon>
        <taxon>Craniata</taxon>
        <taxon>Vertebrata</taxon>
        <taxon>Euteleostomi</taxon>
        <taxon>Mammalia</taxon>
        <taxon>Eutheria</taxon>
        <taxon>Laurasiatheria</taxon>
        <taxon>Artiodactyla</taxon>
        <taxon>Ruminantia</taxon>
        <taxon>Pecora</taxon>
        <taxon>Cervidae</taxon>
        <taxon>Odocoileinae</taxon>
        <taxon>Rangifer</taxon>
    </lineage>
</organism>
<name>A0ABN8ZTV1_RANTA</name>
<accession>A0ABN8ZTV1</accession>
<gene>
    <name evidence="2" type="ORF">MRATA1EN1_LOCUS25930</name>
</gene>